<dbReference type="InterPro" id="IPR015168">
    <property type="entry name" value="SsuA/THI5"/>
</dbReference>
<evidence type="ECO:0000259" key="5">
    <source>
        <dbReference type="PROSITE" id="PS50887"/>
    </source>
</evidence>
<dbReference type="GO" id="GO:0052621">
    <property type="term" value="F:diguanylate cyclase activity"/>
    <property type="evidence" value="ECO:0007669"/>
    <property type="project" value="UniProtKB-EC"/>
</dbReference>
<evidence type="ECO:0000313" key="6">
    <source>
        <dbReference type="EMBL" id="MFC3913262.1"/>
    </source>
</evidence>
<dbReference type="PANTHER" id="PTHR45138:SF9">
    <property type="entry name" value="DIGUANYLATE CYCLASE DGCM-RELATED"/>
    <property type="match status" value="1"/>
</dbReference>
<dbReference type="InterPro" id="IPR029787">
    <property type="entry name" value="Nucleotide_cyclase"/>
</dbReference>
<dbReference type="SMART" id="SM00267">
    <property type="entry name" value="GGDEF"/>
    <property type="match status" value="1"/>
</dbReference>
<keyword evidence="3" id="KW-1133">Transmembrane helix</keyword>
<evidence type="ECO:0000256" key="2">
    <source>
        <dbReference type="ARBA" id="ARBA00034247"/>
    </source>
</evidence>
<comment type="catalytic activity">
    <reaction evidence="2">
        <text>2 GTP = 3',3'-c-di-GMP + 2 diphosphate</text>
        <dbReference type="Rhea" id="RHEA:24898"/>
        <dbReference type="ChEBI" id="CHEBI:33019"/>
        <dbReference type="ChEBI" id="CHEBI:37565"/>
        <dbReference type="ChEBI" id="CHEBI:58805"/>
        <dbReference type="EC" id="2.7.7.65"/>
    </reaction>
</comment>
<name>A0ABV8CMY9_9GAMM</name>
<protein>
    <recommendedName>
        <fullName evidence="1">diguanylate cyclase</fullName>
        <ecNumber evidence="1">2.7.7.65</ecNumber>
    </recommendedName>
</protein>
<keyword evidence="4" id="KW-0732">Signal</keyword>
<dbReference type="SUPFAM" id="SSF53850">
    <property type="entry name" value="Periplasmic binding protein-like II"/>
    <property type="match status" value="1"/>
</dbReference>
<evidence type="ECO:0000256" key="3">
    <source>
        <dbReference type="SAM" id="Phobius"/>
    </source>
</evidence>
<feature type="transmembrane region" description="Helical" evidence="3">
    <location>
        <begin position="322"/>
        <end position="344"/>
    </location>
</feature>
<dbReference type="Proteomes" id="UP001595692">
    <property type="component" value="Unassembled WGS sequence"/>
</dbReference>
<dbReference type="InterPro" id="IPR043128">
    <property type="entry name" value="Rev_trsase/Diguanyl_cyclase"/>
</dbReference>
<dbReference type="EMBL" id="JBHSAF010000006">
    <property type="protein sequence ID" value="MFC3913262.1"/>
    <property type="molecule type" value="Genomic_DNA"/>
</dbReference>
<dbReference type="InterPro" id="IPR000160">
    <property type="entry name" value="GGDEF_dom"/>
</dbReference>
<dbReference type="PANTHER" id="PTHR45138">
    <property type="entry name" value="REGULATORY COMPONENTS OF SENSORY TRANSDUCTION SYSTEM"/>
    <property type="match status" value="1"/>
</dbReference>
<feature type="chain" id="PRO_5045141234" description="diguanylate cyclase" evidence="4">
    <location>
        <begin position="19"/>
        <end position="535"/>
    </location>
</feature>
<evidence type="ECO:0000256" key="1">
    <source>
        <dbReference type="ARBA" id="ARBA00012528"/>
    </source>
</evidence>
<keyword evidence="6" id="KW-0548">Nucleotidyltransferase</keyword>
<comment type="caution">
    <text evidence="6">The sequence shown here is derived from an EMBL/GenBank/DDBJ whole genome shotgun (WGS) entry which is preliminary data.</text>
</comment>
<dbReference type="Pfam" id="PF00990">
    <property type="entry name" value="GGDEF"/>
    <property type="match status" value="1"/>
</dbReference>
<dbReference type="RefSeq" id="WP_377151533.1">
    <property type="nucleotide sequence ID" value="NZ_JBHSAF010000006.1"/>
</dbReference>
<evidence type="ECO:0000313" key="7">
    <source>
        <dbReference type="Proteomes" id="UP001595692"/>
    </source>
</evidence>
<evidence type="ECO:0000256" key="4">
    <source>
        <dbReference type="SAM" id="SignalP"/>
    </source>
</evidence>
<dbReference type="Gene3D" id="3.40.190.10">
    <property type="entry name" value="Periplasmic binding protein-like II"/>
    <property type="match status" value="2"/>
</dbReference>
<dbReference type="EC" id="2.7.7.65" evidence="1"/>
<dbReference type="SUPFAM" id="SSF55073">
    <property type="entry name" value="Nucleotide cyclase"/>
    <property type="match status" value="1"/>
</dbReference>
<keyword evidence="7" id="KW-1185">Reference proteome</keyword>
<feature type="domain" description="GGDEF" evidence="5">
    <location>
        <begin position="398"/>
        <end position="532"/>
    </location>
</feature>
<reference evidence="7" key="1">
    <citation type="journal article" date="2019" name="Int. J. Syst. Evol. Microbiol.">
        <title>The Global Catalogue of Microorganisms (GCM) 10K type strain sequencing project: providing services to taxonomists for standard genome sequencing and annotation.</title>
        <authorList>
            <consortium name="The Broad Institute Genomics Platform"/>
            <consortium name="The Broad Institute Genome Sequencing Center for Infectious Disease"/>
            <person name="Wu L."/>
            <person name="Ma J."/>
        </authorList>
    </citation>
    <scope>NUCLEOTIDE SEQUENCE [LARGE SCALE GENOMIC DNA]</scope>
    <source>
        <strain evidence="7">CCUG 54939</strain>
    </source>
</reference>
<accession>A0ABV8CMY9</accession>
<keyword evidence="6" id="KW-0808">Transferase</keyword>
<sequence>MPRVMLLLCLLIALPAAALEPVTVQLKWTHQFQFAGYYMALHKGFYRQAGLDVTLLANGYNGHFVSPVEAVLNAEADYGISNSGLVRDYAEGKPLVALAATLQHSAVSWLVLERPDIQNLHDLVGKKLMTVFPLSESVELLAPFEAEGINLNQLHLVPTQFDLGPLLRGEVDAFDAYVTNEPFLLQQKGIPYRLIDPRTYGIDFYGDILFTSQREMMLHPERVRAFRQASLQGWRYAMDHVDETIAVILRHYTTDRTPEQLRFEANAMRRLMQPDLIDIGHMNPGRWQRIAELQLGESYADKLQLQNFLYSETEQQGRITGFLHLLIAVSLLAILLMLAVMWFYRLNRRLKTEIAARKLAESQLLNLSMTDPLTGLHNLRYLQQHLQETFEHFHRYRRPFSLLMMDIDFFKRINDEWGHAAGDEVLRQLGSRLQTHLRQCDVLARIGGEEFVLLLLECRQEEACRRAETLRMQICSEPFTITSKTTLTLTVSLGVTEVDLKDQEICDIMARADEALYRAKSLGRNRVECYRIHES</sequence>
<organism evidence="6 7">
    <name type="scientific">Pseudaeromonas sharmana</name>
    <dbReference type="NCBI Taxonomy" id="328412"/>
    <lineage>
        <taxon>Bacteria</taxon>
        <taxon>Pseudomonadati</taxon>
        <taxon>Pseudomonadota</taxon>
        <taxon>Gammaproteobacteria</taxon>
        <taxon>Aeromonadales</taxon>
        <taxon>Aeromonadaceae</taxon>
        <taxon>Pseudaeromonas</taxon>
    </lineage>
</organism>
<keyword evidence="3" id="KW-0472">Membrane</keyword>
<dbReference type="NCBIfam" id="TIGR00254">
    <property type="entry name" value="GGDEF"/>
    <property type="match status" value="1"/>
</dbReference>
<dbReference type="InterPro" id="IPR050469">
    <property type="entry name" value="Diguanylate_Cyclase"/>
</dbReference>
<proteinExistence type="predicted"/>
<keyword evidence="3" id="KW-0812">Transmembrane</keyword>
<dbReference type="Gene3D" id="3.30.70.270">
    <property type="match status" value="1"/>
</dbReference>
<dbReference type="Pfam" id="PF09084">
    <property type="entry name" value="NMT1"/>
    <property type="match status" value="1"/>
</dbReference>
<dbReference type="PROSITE" id="PS50887">
    <property type="entry name" value="GGDEF"/>
    <property type="match status" value="1"/>
</dbReference>
<gene>
    <name evidence="6" type="ORF">ACFOSS_07275</name>
</gene>
<feature type="signal peptide" evidence="4">
    <location>
        <begin position="1"/>
        <end position="18"/>
    </location>
</feature>
<dbReference type="CDD" id="cd01949">
    <property type="entry name" value="GGDEF"/>
    <property type="match status" value="1"/>
</dbReference>